<protein>
    <submittedName>
        <fullName evidence="2">Glycosyltransferase</fullName>
        <ecNumber evidence="2">2.4.-.-</ecNumber>
    </submittedName>
</protein>
<accession>A0ABV1RX57</accession>
<dbReference type="GO" id="GO:0016757">
    <property type="term" value="F:glycosyltransferase activity"/>
    <property type="evidence" value="ECO:0007669"/>
    <property type="project" value="UniProtKB-KW"/>
</dbReference>
<reference evidence="2 3" key="1">
    <citation type="submission" date="2024-06" db="EMBL/GenBank/DDBJ databases">
        <title>Pontibacter populi HYL7-15.</title>
        <authorList>
            <person name="Kim M.K."/>
        </authorList>
    </citation>
    <scope>NUCLEOTIDE SEQUENCE [LARGE SCALE GENOMIC DNA]</scope>
    <source>
        <strain evidence="2 3">HYL7-15</strain>
    </source>
</reference>
<dbReference type="EMBL" id="JBEOKT010000016">
    <property type="protein sequence ID" value="MER2998969.1"/>
    <property type="molecule type" value="Genomic_DNA"/>
</dbReference>
<comment type="caution">
    <text evidence="2">The sequence shown here is derived from an EMBL/GenBank/DDBJ whole genome shotgun (WGS) entry which is preliminary data.</text>
</comment>
<dbReference type="SUPFAM" id="SSF53756">
    <property type="entry name" value="UDP-Glycosyltransferase/glycogen phosphorylase"/>
    <property type="match status" value="1"/>
</dbReference>
<name>A0ABV1RX57_9BACT</name>
<dbReference type="Gene3D" id="3.40.50.2000">
    <property type="entry name" value="Glycogen Phosphorylase B"/>
    <property type="match status" value="2"/>
</dbReference>
<evidence type="ECO:0000313" key="3">
    <source>
        <dbReference type="Proteomes" id="UP001476807"/>
    </source>
</evidence>
<keyword evidence="2" id="KW-0808">Transferase</keyword>
<proteinExistence type="predicted"/>
<evidence type="ECO:0000313" key="2">
    <source>
        <dbReference type="EMBL" id="MER2998969.1"/>
    </source>
</evidence>
<dbReference type="Pfam" id="PF00534">
    <property type="entry name" value="Glycos_transf_1"/>
    <property type="match status" value="1"/>
</dbReference>
<organism evidence="2 3">
    <name type="scientific">Pontibacter populi</name>
    <dbReference type="NCBI Taxonomy" id="890055"/>
    <lineage>
        <taxon>Bacteria</taxon>
        <taxon>Pseudomonadati</taxon>
        <taxon>Bacteroidota</taxon>
        <taxon>Cytophagia</taxon>
        <taxon>Cytophagales</taxon>
        <taxon>Hymenobacteraceae</taxon>
        <taxon>Pontibacter</taxon>
    </lineage>
</organism>
<dbReference type="PANTHER" id="PTHR12526">
    <property type="entry name" value="GLYCOSYLTRANSFERASE"/>
    <property type="match status" value="1"/>
</dbReference>
<dbReference type="InterPro" id="IPR001296">
    <property type="entry name" value="Glyco_trans_1"/>
</dbReference>
<dbReference type="Proteomes" id="UP001476807">
    <property type="component" value="Unassembled WGS sequence"/>
</dbReference>
<dbReference type="EC" id="2.4.-.-" evidence="2"/>
<dbReference type="PANTHER" id="PTHR12526:SF630">
    <property type="entry name" value="GLYCOSYLTRANSFERASE"/>
    <property type="match status" value="1"/>
</dbReference>
<sequence length="354" mass="40445">MKIVHIVFSLTVGGAEHMLIDIINHQAISRPVILIVINNVVDPVIKGKISKKVKTYFLNRKPGERINLIFLLKLWYLMFLNKIIAIHCHNHNLIQMLPFWQSISCLTVHDVNYPVANMRKYKRVFAISNAVQTDLIVRANIVPKLVYNGINVSDILSRKARINKSPFRLVQISRLDHEKKGQHIVLKALNILVHTNGHKDITVDFIGSGQSLHFLKDLAAELNVDRYVRFRGNLDRSYIYSNLKNYSLLLQPSLYEGFGLTVVEAMAARIPVLVSNIEGPLEIIAEGKYGYYFEKGDVVACAYAIEGIIHRCTHKEFQVNLDSALRYVNETFAVKQTAEKYLQEYTKLNFKSAL</sequence>
<feature type="domain" description="Glycosyl transferase family 1" evidence="1">
    <location>
        <begin position="156"/>
        <end position="310"/>
    </location>
</feature>
<keyword evidence="3" id="KW-1185">Reference proteome</keyword>
<keyword evidence="2" id="KW-0328">Glycosyltransferase</keyword>
<dbReference type="RefSeq" id="WP_350413495.1">
    <property type="nucleotide sequence ID" value="NZ_JBEOKT010000016.1"/>
</dbReference>
<evidence type="ECO:0000259" key="1">
    <source>
        <dbReference type="Pfam" id="PF00534"/>
    </source>
</evidence>
<gene>
    <name evidence="2" type="ORF">ABS362_15550</name>
</gene>